<dbReference type="PROSITE" id="PS51257">
    <property type="entry name" value="PROKAR_LIPOPROTEIN"/>
    <property type="match status" value="1"/>
</dbReference>
<dbReference type="EMBL" id="SDIK01000056">
    <property type="protein sequence ID" value="TXJ60886.1"/>
    <property type="molecule type" value="Genomic_DNA"/>
</dbReference>
<accession>A0A5C8GGE4</accession>
<protein>
    <submittedName>
        <fullName evidence="2">DUF4199 domain-containing protein</fullName>
    </submittedName>
</protein>
<sequence length="181" mass="21023">MNYMELRQLRAFAWYDGIYLAIVWAASFACFLAQTWLPMLGDFSSVLILVTPFFAGYRLKLFRDVARDGIISYRDGFFYSMRMFFNATWLFSLAQWAYMTFLDRGRMLRMVTAFCSTPEFEATLKEMNIRSDTFLKALPEALEPYSLVVNGVVWELLSGVVISLIVAAIFARKVKPRKLYN</sequence>
<proteinExistence type="predicted"/>
<gene>
    <name evidence="2" type="ORF">ETF27_07890</name>
</gene>
<dbReference type="InterPro" id="IPR025250">
    <property type="entry name" value="DUF4199"/>
</dbReference>
<comment type="caution">
    <text evidence="2">The sequence shown here is derived from an EMBL/GenBank/DDBJ whole genome shotgun (WGS) entry which is preliminary data.</text>
</comment>
<dbReference type="Proteomes" id="UP000321612">
    <property type="component" value="Unassembled WGS sequence"/>
</dbReference>
<evidence type="ECO:0000256" key="1">
    <source>
        <dbReference type="SAM" id="Phobius"/>
    </source>
</evidence>
<dbReference type="Pfam" id="PF13858">
    <property type="entry name" value="DUF4199"/>
    <property type="match status" value="1"/>
</dbReference>
<feature type="transmembrane region" description="Helical" evidence="1">
    <location>
        <begin position="12"/>
        <end position="37"/>
    </location>
</feature>
<dbReference type="AlphaFoldDB" id="A0A5C8GGE4"/>
<keyword evidence="1" id="KW-0472">Membrane</keyword>
<evidence type="ECO:0000313" key="2">
    <source>
        <dbReference type="EMBL" id="TXJ60886.1"/>
    </source>
</evidence>
<name>A0A5C8GGE4_9BACT</name>
<feature type="transmembrane region" description="Helical" evidence="1">
    <location>
        <begin position="152"/>
        <end position="171"/>
    </location>
</feature>
<keyword evidence="3" id="KW-1185">Reference proteome</keyword>
<feature type="transmembrane region" description="Helical" evidence="1">
    <location>
        <begin position="43"/>
        <end position="62"/>
    </location>
</feature>
<reference evidence="3" key="1">
    <citation type="submission" date="2019-05" db="EMBL/GenBank/DDBJ databases">
        <title>Prevotella brunnea sp. nov., isolated from a wound of a patient.</title>
        <authorList>
            <person name="Buhl M."/>
        </authorList>
    </citation>
    <scope>NUCLEOTIDE SEQUENCE [LARGE SCALE GENOMIC DNA]</scope>
    <source>
        <strain evidence="3">A2672</strain>
    </source>
</reference>
<organism evidence="2 3">
    <name type="scientific">Prevotella brunnea</name>
    <dbReference type="NCBI Taxonomy" id="2508867"/>
    <lineage>
        <taxon>Bacteria</taxon>
        <taxon>Pseudomonadati</taxon>
        <taxon>Bacteroidota</taxon>
        <taxon>Bacteroidia</taxon>
        <taxon>Bacteroidales</taxon>
        <taxon>Prevotellaceae</taxon>
        <taxon>Prevotella</taxon>
    </lineage>
</organism>
<evidence type="ECO:0000313" key="3">
    <source>
        <dbReference type="Proteomes" id="UP000321612"/>
    </source>
</evidence>
<keyword evidence="1" id="KW-0812">Transmembrane</keyword>
<keyword evidence="1" id="KW-1133">Transmembrane helix</keyword>
<feature type="transmembrane region" description="Helical" evidence="1">
    <location>
        <begin position="83"/>
        <end position="101"/>
    </location>
</feature>
<dbReference type="RefSeq" id="WP_130829775.1">
    <property type="nucleotide sequence ID" value="NZ_SDIK01000056.1"/>
</dbReference>
<dbReference type="OrthoDB" id="1079293at2"/>